<evidence type="ECO:0000313" key="2">
    <source>
        <dbReference type="EMBL" id="CZS95140.1"/>
    </source>
</evidence>
<reference evidence="3" key="1">
    <citation type="submission" date="2016-03" db="EMBL/GenBank/DDBJ databases">
        <authorList>
            <person name="Ploux O."/>
        </authorList>
    </citation>
    <scope>NUCLEOTIDE SEQUENCE [LARGE SCALE GENOMIC DNA]</scope>
    <source>
        <strain evidence="3">UK7</strain>
    </source>
</reference>
<dbReference type="PANTHER" id="PTHR37466">
    <property type="entry name" value="SLR1628 PROTEIN"/>
    <property type="match status" value="1"/>
</dbReference>
<keyword evidence="3" id="KW-1185">Reference proteome</keyword>
<evidence type="ECO:0000256" key="1">
    <source>
        <dbReference type="SAM" id="MobiDB-lite"/>
    </source>
</evidence>
<organism evidence="2 3">
    <name type="scientific">Rhynchosporium graminicola</name>
    <dbReference type="NCBI Taxonomy" id="2792576"/>
    <lineage>
        <taxon>Eukaryota</taxon>
        <taxon>Fungi</taxon>
        <taxon>Dikarya</taxon>
        <taxon>Ascomycota</taxon>
        <taxon>Pezizomycotina</taxon>
        <taxon>Leotiomycetes</taxon>
        <taxon>Helotiales</taxon>
        <taxon>Ploettnerulaceae</taxon>
        <taxon>Rhynchosporium</taxon>
    </lineage>
</organism>
<gene>
    <name evidence="2" type="ORF">RCO7_05864</name>
</gene>
<feature type="compositionally biased region" description="Polar residues" evidence="1">
    <location>
        <begin position="165"/>
        <end position="175"/>
    </location>
</feature>
<protein>
    <submittedName>
        <fullName evidence="2">Uncharacterized protein</fullName>
    </submittedName>
</protein>
<comment type="caution">
    <text evidence="2">The sequence shown here is derived from an EMBL/GenBank/DDBJ whole genome shotgun (WGS) entry which is preliminary data.</text>
</comment>
<dbReference type="Pfam" id="PF09996">
    <property type="entry name" value="DUF2237"/>
    <property type="match status" value="1"/>
</dbReference>
<proteinExistence type="predicted"/>
<evidence type="ECO:0000313" key="3">
    <source>
        <dbReference type="Proteomes" id="UP000178129"/>
    </source>
</evidence>
<accession>A0A1E1KB25</accession>
<dbReference type="InParanoid" id="A0A1E1KB25"/>
<dbReference type="AlphaFoldDB" id="A0A1E1KB25"/>
<dbReference type="InterPro" id="IPR018714">
    <property type="entry name" value="DUF2237"/>
</dbReference>
<sequence>MASSQAGKAHQSLNVFKKPLGLFSKQPMTGFYRNGYCDVGPDDRGNHAIAATLTDPFLDFTASRGNNLRSIGLTAGCKWCLCAARWKEAVDHANSNVEAGDGAKASVVPKVHLHATSEKALDVVKMEDLKKYAAEPEVGNAGDVAQGHGGMGGAVKDSQEMSGRGSMTTRDQNGA</sequence>
<dbReference type="Proteomes" id="UP000178129">
    <property type="component" value="Unassembled WGS sequence"/>
</dbReference>
<dbReference type="PANTHER" id="PTHR37466:SF1">
    <property type="entry name" value="SLR1628 PROTEIN"/>
    <property type="match status" value="1"/>
</dbReference>
<dbReference type="Gene3D" id="3.30.56.110">
    <property type="entry name" value="Protein of unknown function DUF2237"/>
    <property type="match status" value="1"/>
</dbReference>
<feature type="region of interest" description="Disordered" evidence="1">
    <location>
        <begin position="140"/>
        <end position="175"/>
    </location>
</feature>
<dbReference type="EMBL" id="FJUW01000010">
    <property type="protein sequence ID" value="CZS95140.1"/>
    <property type="molecule type" value="Genomic_DNA"/>
</dbReference>
<dbReference type="STRING" id="914237.A0A1E1KB25"/>
<name>A0A1E1KB25_9HELO</name>